<feature type="transmembrane region" description="Helical" evidence="1">
    <location>
        <begin position="33"/>
        <end position="50"/>
    </location>
</feature>
<dbReference type="EMBL" id="PDJQ01000001">
    <property type="protein sequence ID" value="PFG74038.1"/>
    <property type="molecule type" value="Genomic_DNA"/>
</dbReference>
<comment type="caution">
    <text evidence="3">The sequence shown here is derived from an EMBL/GenBank/DDBJ whole genome shotgun (WGS) entry which is preliminary data.</text>
</comment>
<dbReference type="Gene3D" id="3.10.620.30">
    <property type="match status" value="1"/>
</dbReference>
<dbReference type="InterPro" id="IPR038765">
    <property type="entry name" value="Papain-like_cys_pep_sf"/>
</dbReference>
<name>A0A2A9HE01_TEPT2</name>
<dbReference type="PANTHER" id="PTHR42736:SF1">
    <property type="entry name" value="PROTEIN-GLUTAMINE GAMMA-GLUTAMYLTRANSFERASE"/>
    <property type="match status" value="1"/>
</dbReference>
<evidence type="ECO:0000259" key="2">
    <source>
        <dbReference type="SMART" id="SM00460"/>
    </source>
</evidence>
<sequence>MAGLNPSIERTPVRTVGSVALNLPRIVMSWEDWLTFAVAVITFVAIAHSLEQANWVEGMPPFIPTVLLGLAIGMLSARARLHALAIHPVGLALGAAVVVLVAQTYADGPTLADRLADFRVRMVEWFHVVRAGDISNDNLPFVTLVQALAWLAAYAAAWCLFRWHNAWLALLPGGFILLTNISFLDGQPTGDFVVFLFGAIVLLSRVHLQKHLARWRAEGIDYPEFISVSLIQLTVVVAAALVVIAWQLPLGNQARAAQSAFETLTRPFTSQSDHLLRLFHNIDSRRGTNLHTFGNTLPIQGDVTLGTRRLFEVNAAEPGLLRATSYEVYTGAGWKAGPRDSSRVDARELAVDAQSATYQARTVAILRVKLLSSESTILTPGVPLAANVDTRIDAAPGQAGDIERMRSRRALGADDTYNSFGSISRATAEQLNAAGTAYPQWVTDRYLQLPNDLPQSVRDEARRIIAEAGATTPYQQAKAIEAYLRTFPYDLAVPAPPPGRDAVEFLLFDLKRGYFDYQASAMCVMLRTVGIPCRVAVGYVLTPGTGEETLYTVRKSDAYSWVEVFFPSYGWVEFNPTSDRPEGGAGGLSQPLVPSDPFVEPSLEDLFGPDLVDPTGGANPVQEALAEDPILNDRFNWILLIPVLALLAVLAAGAVGLRLAWNWGLSGLDQRARLWAHTQRLAAWAGLGAREAETPREWSRRLGRAIQREEPAERLSQAYEESRYARPGQQRIADDEAAASYRSLRSALLGRLFGRKNRQAQ</sequence>
<feature type="transmembrane region" description="Helical" evidence="1">
    <location>
        <begin position="190"/>
        <end position="208"/>
    </location>
</feature>
<feature type="transmembrane region" description="Helical" evidence="1">
    <location>
        <begin position="637"/>
        <end position="661"/>
    </location>
</feature>
<feature type="transmembrane region" description="Helical" evidence="1">
    <location>
        <begin position="228"/>
        <end position="248"/>
    </location>
</feature>
<dbReference type="Pfam" id="PF01841">
    <property type="entry name" value="Transglut_core"/>
    <property type="match status" value="1"/>
</dbReference>
<dbReference type="AlphaFoldDB" id="A0A2A9HE01"/>
<keyword evidence="1" id="KW-0812">Transmembrane</keyword>
<proteinExistence type="predicted"/>
<evidence type="ECO:0000313" key="3">
    <source>
        <dbReference type="EMBL" id="PFG74038.1"/>
    </source>
</evidence>
<protein>
    <submittedName>
        <fullName evidence="3">Transglutaminase-like putative cysteine protease</fullName>
    </submittedName>
</protein>
<gene>
    <name evidence="3" type="ORF">A9A59_1246</name>
</gene>
<dbReference type="PANTHER" id="PTHR42736">
    <property type="entry name" value="PROTEIN-GLUTAMINE GAMMA-GLUTAMYLTRANSFERASE"/>
    <property type="match status" value="1"/>
</dbReference>
<keyword evidence="3" id="KW-0645">Protease</keyword>
<dbReference type="GO" id="GO:0006508">
    <property type="term" value="P:proteolysis"/>
    <property type="evidence" value="ECO:0007669"/>
    <property type="project" value="UniProtKB-KW"/>
</dbReference>
<dbReference type="SMART" id="SM00460">
    <property type="entry name" value="TGc"/>
    <property type="match status" value="1"/>
</dbReference>
<accession>A0A2A9HE01</accession>
<dbReference type="Proteomes" id="UP000223071">
    <property type="component" value="Unassembled WGS sequence"/>
</dbReference>
<evidence type="ECO:0000256" key="1">
    <source>
        <dbReference type="SAM" id="Phobius"/>
    </source>
</evidence>
<feature type="transmembrane region" description="Helical" evidence="1">
    <location>
        <begin position="62"/>
        <end position="81"/>
    </location>
</feature>
<dbReference type="InterPro" id="IPR002931">
    <property type="entry name" value="Transglutaminase-like"/>
</dbReference>
<dbReference type="SUPFAM" id="SSF54001">
    <property type="entry name" value="Cysteine proteinases"/>
    <property type="match status" value="1"/>
</dbReference>
<feature type="transmembrane region" description="Helical" evidence="1">
    <location>
        <begin position="88"/>
        <end position="106"/>
    </location>
</feature>
<keyword evidence="1" id="KW-0472">Membrane</keyword>
<reference evidence="3 4" key="1">
    <citation type="submission" date="2017-09" db="EMBL/GenBank/DDBJ databases">
        <title>Sequencing the genomes of two abundant thermophiles in Great Basin hot springs: Thermocrinis jamiesonii and novel Chloroflexi Thermoflexus hugenholtzii.</title>
        <authorList>
            <person name="Hedlund B."/>
        </authorList>
    </citation>
    <scope>NUCLEOTIDE SEQUENCE [LARGE SCALE GENOMIC DNA]</scope>
    <source>
        <strain evidence="3 4">G233</strain>
    </source>
</reference>
<dbReference type="InterPro" id="IPR052901">
    <property type="entry name" value="Bact_TGase-like"/>
</dbReference>
<keyword evidence="3" id="KW-0378">Hydrolase</keyword>
<organism evidence="3 4">
    <name type="scientific">Tepidiforma thermophila (strain KCTC 52669 / CGMCC 1.13589 / G233)</name>
    <dbReference type="NCBI Taxonomy" id="2761530"/>
    <lineage>
        <taxon>Bacteria</taxon>
        <taxon>Bacillati</taxon>
        <taxon>Chloroflexota</taxon>
        <taxon>Tepidiformia</taxon>
        <taxon>Tepidiformales</taxon>
        <taxon>Tepidiformaceae</taxon>
        <taxon>Tepidiforma</taxon>
    </lineage>
</organism>
<feature type="transmembrane region" description="Helical" evidence="1">
    <location>
        <begin position="167"/>
        <end position="184"/>
    </location>
</feature>
<feature type="transmembrane region" description="Helical" evidence="1">
    <location>
        <begin position="139"/>
        <end position="160"/>
    </location>
</feature>
<keyword evidence="1" id="KW-1133">Transmembrane helix</keyword>
<dbReference type="GO" id="GO:0008233">
    <property type="term" value="F:peptidase activity"/>
    <property type="evidence" value="ECO:0007669"/>
    <property type="project" value="UniProtKB-KW"/>
</dbReference>
<keyword evidence="4" id="KW-1185">Reference proteome</keyword>
<feature type="domain" description="Transglutaminase-like" evidence="2">
    <location>
        <begin position="507"/>
        <end position="578"/>
    </location>
</feature>
<dbReference type="RefSeq" id="WP_098503457.1">
    <property type="nucleotide sequence ID" value="NZ_PDJQ01000001.1"/>
</dbReference>
<evidence type="ECO:0000313" key="4">
    <source>
        <dbReference type="Proteomes" id="UP000223071"/>
    </source>
</evidence>